<dbReference type="InterPro" id="IPR057573">
    <property type="entry name" value="NOL9_N"/>
</dbReference>
<dbReference type="PANTHER" id="PTHR12755">
    <property type="entry name" value="CLEAVAGE/POLYADENYLATION FACTOR IA SUBUNIT CLP1P"/>
    <property type="match status" value="1"/>
</dbReference>
<dbReference type="InterPro" id="IPR045116">
    <property type="entry name" value="Clp1/Grc3"/>
</dbReference>
<feature type="compositionally biased region" description="Low complexity" evidence="9">
    <location>
        <begin position="1"/>
        <end position="26"/>
    </location>
</feature>
<dbReference type="Pfam" id="PF16575">
    <property type="entry name" value="CLP1_P"/>
    <property type="match status" value="1"/>
</dbReference>
<evidence type="ECO:0000256" key="1">
    <source>
        <dbReference type="ARBA" id="ARBA00011003"/>
    </source>
</evidence>
<feature type="domain" description="Clp1 P-loop" evidence="10">
    <location>
        <begin position="379"/>
        <end position="584"/>
    </location>
</feature>
<feature type="compositionally biased region" description="Low complexity" evidence="9">
    <location>
        <begin position="126"/>
        <end position="136"/>
    </location>
</feature>
<dbReference type="GO" id="GO:0005524">
    <property type="term" value="F:ATP binding"/>
    <property type="evidence" value="ECO:0007669"/>
    <property type="project" value="UniProtKB-KW"/>
</dbReference>
<organism evidence="12 13">
    <name type="scientific">Trametes coccinea (strain BRFM310)</name>
    <name type="common">Pycnoporus coccineus</name>
    <dbReference type="NCBI Taxonomy" id="1353009"/>
    <lineage>
        <taxon>Eukaryota</taxon>
        <taxon>Fungi</taxon>
        <taxon>Dikarya</taxon>
        <taxon>Basidiomycota</taxon>
        <taxon>Agaricomycotina</taxon>
        <taxon>Agaricomycetes</taxon>
        <taxon>Polyporales</taxon>
        <taxon>Polyporaceae</taxon>
        <taxon>Trametes</taxon>
    </lineage>
</organism>
<proteinExistence type="inferred from homology"/>
<dbReference type="SUPFAM" id="SSF52540">
    <property type="entry name" value="P-loop containing nucleoside triphosphate hydrolases"/>
    <property type="match status" value="1"/>
</dbReference>
<sequence length="784" mass="84009">MLSAVAARKARLAQAQGQAAPQETKPTSPPAPSSEPAPRKKSTPAKPAFSSQKPPSKRKPSAPTNNPPKRRKTKNQDRKGAQEQPGRYFAQQDAFRAQDDVIVVDDSDDESSVATSSAASDDELPSARASASLSKARGNRAWSPSAPLADSSDEDDDEADEHVSLDHPHPQAASSAEAPRVLSTFEPTLDQNVFRLSSLDPSSQPKRAVLLLRAPETVALLGVYSLTVLRGAVTLAGVTLKASSTAHPVFAPRSSSLPIIQCLRSTAPREPPLPSDLPANVHGAASGSDAVILLQELHTGIEGLGRVCRTFDGFFAPSRWHRNQLRFDLGLGGVYFLPFHTPDITPLVIPSRWTAAADAAVSNNDEEAAIKRHVYLVRGPKNAGKSTFARFLLNRLLSRYRRVAYLECDLGQSEFAPGGLVSLNVVEQPVFGPPFSHPSIPFSAHYIGAASPRSSPSHYLDSIQALIQQYELDVQNAPLDEDQAEDEQGRIVSSIPLVVNTMGWTKGLGADLARKVEDIVSPSDVFALMGTSAEDEQPYAVPTAMNSGPGGPRVHTIESVPPSPSASHYTAADHRNIAILSYFHAVFPHQPPSSPYASPVAVSWNTALPLCAQPPYEVDWKVAFDKLVLTGAGMEDIVPEEVPTALNCAVVGLVSCEPGTLDSEVPADDVPPRLPYEQGASPPLPSASRCLGLALVRAISPSPKTSLQLLTPVPSALLHSARVLVMGELQLPVWGMLDYRTLDGGGEIAGYERGKVPYLRWGKGEGAGGERRRVRRNLMRKGQM</sequence>
<comment type="similarity">
    <text evidence="1">Belongs to the Clp1 family. NOL9/GRC3 subfamily.</text>
</comment>
<evidence type="ECO:0000256" key="3">
    <source>
        <dbReference type="ARBA" id="ARBA00019824"/>
    </source>
</evidence>
<keyword evidence="4" id="KW-0808">Transferase</keyword>
<dbReference type="GO" id="GO:0005634">
    <property type="term" value="C:nucleus"/>
    <property type="evidence" value="ECO:0007669"/>
    <property type="project" value="TreeGrafter"/>
</dbReference>
<dbReference type="InterPro" id="IPR032319">
    <property type="entry name" value="CLP1_P"/>
</dbReference>
<dbReference type="PANTHER" id="PTHR12755:SF3">
    <property type="entry name" value="POLYNUCLEOTIDE 5'-HYDROXYL-KINASE NOL9"/>
    <property type="match status" value="1"/>
</dbReference>
<protein>
    <recommendedName>
        <fullName evidence="3">Polynucleotide 5'-hydroxyl-kinase GRC3</fullName>
    </recommendedName>
    <alternativeName>
        <fullName evidence="8">Polynucleotide 5'-hydroxyl-kinase NOL9</fullName>
    </alternativeName>
    <alternativeName>
        <fullName evidence="2">Polynucleotide 5'-hydroxyl-kinase grc3</fullName>
    </alternativeName>
</protein>
<dbReference type="STRING" id="1353009.A0A1Y2IKM6"/>
<dbReference type="AlphaFoldDB" id="A0A1Y2IKM6"/>
<evidence type="ECO:0000256" key="8">
    <source>
        <dbReference type="ARBA" id="ARBA00071212"/>
    </source>
</evidence>
<dbReference type="InterPro" id="IPR027417">
    <property type="entry name" value="P-loop_NTPase"/>
</dbReference>
<gene>
    <name evidence="12" type="ORF">PYCCODRAFT_1445437</name>
</gene>
<evidence type="ECO:0000256" key="5">
    <source>
        <dbReference type="ARBA" id="ARBA00022741"/>
    </source>
</evidence>
<keyword evidence="5" id="KW-0547">Nucleotide-binding</keyword>
<evidence type="ECO:0000256" key="2">
    <source>
        <dbReference type="ARBA" id="ARBA00018706"/>
    </source>
</evidence>
<feature type="compositionally biased region" description="Acidic residues" evidence="9">
    <location>
        <begin position="102"/>
        <end position="111"/>
    </location>
</feature>
<evidence type="ECO:0000256" key="7">
    <source>
        <dbReference type="ARBA" id="ARBA00022840"/>
    </source>
</evidence>
<dbReference type="OrthoDB" id="2405412at2759"/>
<name>A0A1Y2IKM6_TRAC3</name>
<keyword evidence="13" id="KW-1185">Reference proteome</keyword>
<dbReference type="Proteomes" id="UP000193067">
    <property type="component" value="Unassembled WGS sequence"/>
</dbReference>
<evidence type="ECO:0000313" key="13">
    <source>
        <dbReference type="Proteomes" id="UP000193067"/>
    </source>
</evidence>
<accession>A0A1Y2IKM6</accession>
<evidence type="ECO:0000256" key="6">
    <source>
        <dbReference type="ARBA" id="ARBA00022777"/>
    </source>
</evidence>
<evidence type="ECO:0000259" key="11">
    <source>
        <dbReference type="Pfam" id="PF24419"/>
    </source>
</evidence>
<dbReference type="GO" id="GO:0051731">
    <property type="term" value="F:polynucleotide 5'-hydroxyl-kinase activity"/>
    <property type="evidence" value="ECO:0007669"/>
    <property type="project" value="InterPro"/>
</dbReference>
<keyword evidence="6" id="KW-0418">Kinase</keyword>
<dbReference type="Pfam" id="PF24419">
    <property type="entry name" value="Cupin_NOL9"/>
    <property type="match status" value="1"/>
</dbReference>
<evidence type="ECO:0000256" key="4">
    <source>
        <dbReference type="ARBA" id="ARBA00022679"/>
    </source>
</evidence>
<feature type="compositionally biased region" description="Acidic residues" evidence="9">
    <location>
        <begin position="151"/>
        <end position="160"/>
    </location>
</feature>
<reference evidence="12 13" key="1">
    <citation type="journal article" date="2015" name="Biotechnol. Biofuels">
        <title>Enhanced degradation of softwood versus hardwood by the white-rot fungus Pycnoporus coccineus.</title>
        <authorList>
            <person name="Couturier M."/>
            <person name="Navarro D."/>
            <person name="Chevret D."/>
            <person name="Henrissat B."/>
            <person name="Piumi F."/>
            <person name="Ruiz-Duenas F.J."/>
            <person name="Martinez A.T."/>
            <person name="Grigoriev I.V."/>
            <person name="Riley R."/>
            <person name="Lipzen A."/>
            <person name="Berrin J.G."/>
            <person name="Master E.R."/>
            <person name="Rosso M.N."/>
        </authorList>
    </citation>
    <scope>NUCLEOTIDE SEQUENCE [LARGE SCALE GENOMIC DNA]</scope>
    <source>
        <strain evidence="12 13">BRFM310</strain>
    </source>
</reference>
<feature type="region of interest" description="Disordered" evidence="9">
    <location>
        <begin position="1"/>
        <end position="178"/>
    </location>
</feature>
<keyword evidence="7" id="KW-0067">ATP-binding</keyword>
<dbReference type="EMBL" id="KZ084109">
    <property type="protein sequence ID" value="OSD01689.1"/>
    <property type="molecule type" value="Genomic_DNA"/>
</dbReference>
<dbReference type="Gene3D" id="3.40.50.300">
    <property type="entry name" value="P-loop containing nucleotide triphosphate hydrolases"/>
    <property type="match status" value="1"/>
</dbReference>
<evidence type="ECO:0000259" key="10">
    <source>
        <dbReference type="Pfam" id="PF16575"/>
    </source>
</evidence>
<evidence type="ECO:0000256" key="9">
    <source>
        <dbReference type="SAM" id="MobiDB-lite"/>
    </source>
</evidence>
<feature type="domain" description="NOL9 N-terminal" evidence="11">
    <location>
        <begin position="206"/>
        <end position="266"/>
    </location>
</feature>
<evidence type="ECO:0000313" key="12">
    <source>
        <dbReference type="EMBL" id="OSD01689.1"/>
    </source>
</evidence>
<dbReference type="GO" id="GO:0000448">
    <property type="term" value="P:cleavage in ITS2 between 5.8S rRNA and LSU-rRNA of tricistronic rRNA transcript (SSU-rRNA, 5.8S rRNA, LSU-rRNA)"/>
    <property type="evidence" value="ECO:0007669"/>
    <property type="project" value="TreeGrafter"/>
</dbReference>